<evidence type="ECO:0000313" key="2">
    <source>
        <dbReference type="Proteomes" id="UP000298277"/>
    </source>
</evidence>
<dbReference type="AlphaFoldDB" id="A0A5F1Y7A0"/>
<comment type="caution">
    <text evidence="1">The sequence shown here is derived from an EMBL/GenBank/DDBJ whole genome shotgun (WGS) entry which is preliminary data.</text>
</comment>
<name>A0A5F1Y7A0_9LEPT</name>
<dbReference type="RefSeq" id="WP_135736211.1">
    <property type="nucleotide sequence ID" value="NZ_RQEZ01000053.1"/>
</dbReference>
<gene>
    <name evidence="1" type="ORF">EHQ17_16020</name>
</gene>
<keyword evidence="2" id="KW-1185">Reference proteome</keyword>
<protein>
    <submittedName>
        <fullName evidence="1">Uncharacterized protein</fullName>
    </submittedName>
</protein>
<dbReference type="Proteomes" id="UP000298277">
    <property type="component" value="Unassembled WGS sequence"/>
</dbReference>
<dbReference type="EMBL" id="RQFA01000072">
    <property type="protein sequence ID" value="TGK29479.1"/>
    <property type="molecule type" value="Genomic_DNA"/>
</dbReference>
<accession>A0A5F1Y7A0</accession>
<sequence>MIRNSEWIFYRDGRGRKVERSLREGETSSEFFWRKNSEYSIEIRGPEPEAEWRTICYDFRAISTDVGLLPALVEIDETGNILNEFGVLEVPLSFVEDTENDTIGSGVPEED</sequence>
<evidence type="ECO:0000313" key="1">
    <source>
        <dbReference type="EMBL" id="TGK29479.1"/>
    </source>
</evidence>
<reference evidence="1" key="1">
    <citation type="journal article" date="2019" name="PLoS Negl. Trop. Dis.">
        <title>Revisiting the worldwide diversity of Leptospira species in the environment.</title>
        <authorList>
            <person name="Vincent A.T."/>
            <person name="Schiettekatte O."/>
            <person name="Bourhy P."/>
            <person name="Veyrier F.J."/>
            <person name="Picardeau M."/>
        </authorList>
    </citation>
    <scope>NUCLEOTIDE SEQUENCE [LARGE SCALE GENOMIC DNA]</scope>
    <source>
        <strain evidence="1">201800299</strain>
    </source>
</reference>
<proteinExistence type="predicted"/>
<organism evidence="1 2">
    <name type="scientific">Leptospira gomenensis</name>
    <dbReference type="NCBI Taxonomy" id="2484974"/>
    <lineage>
        <taxon>Bacteria</taxon>
        <taxon>Pseudomonadati</taxon>
        <taxon>Spirochaetota</taxon>
        <taxon>Spirochaetia</taxon>
        <taxon>Leptospirales</taxon>
        <taxon>Leptospiraceae</taxon>
        <taxon>Leptospira</taxon>
    </lineage>
</organism>